<dbReference type="InterPro" id="IPR007159">
    <property type="entry name" value="SpoVT-AbrB_dom"/>
</dbReference>
<name>A0A494YUQ4_9BACI</name>
<gene>
    <name evidence="3" type="ORF">D8M05_15305</name>
</gene>
<feature type="domain" description="SpoVT-AbrB" evidence="2">
    <location>
        <begin position="5"/>
        <end position="50"/>
    </location>
</feature>
<evidence type="ECO:0000313" key="4">
    <source>
        <dbReference type="Proteomes" id="UP000281813"/>
    </source>
</evidence>
<dbReference type="SUPFAM" id="SSF89447">
    <property type="entry name" value="AbrB/MazE/MraZ-like"/>
    <property type="match status" value="1"/>
</dbReference>
<keyword evidence="1 3" id="KW-0238">DNA-binding</keyword>
<dbReference type="Pfam" id="PF04014">
    <property type="entry name" value="MazE_antitoxin"/>
    <property type="match status" value="1"/>
</dbReference>
<dbReference type="PROSITE" id="PS51740">
    <property type="entry name" value="SPOVT_ABRB"/>
    <property type="match status" value="1"/>
</dbReference>
<dbReference type="EMBL" id="RBZO01000027">
    <property type="protein sequence ID" value="RKQ13740.1"/>
    <property type="molecule type" value="Genomic_DNA"/>
</dbReference>
<dbReference type="PANTHER" id="PTHR36432">
    <property type="match status" value="1"/>
</dbReference>
<protein>
    <submittedName>
        <fullName evidence="3">AbrB/MazE/SpoVT family DNA-binding domain-containing protein</fullName>
    </submittedName>
</protein>
<keyword evidence="4" id="KW-1185">Reference proteome</keyword>
<dbReference type="InterPro" id="IPR052731">
    <property type="entry name" value="B_subtilis_Trans_State_Reg"/>
</dbReference>
<evidence type="ECO:0000256" key="1">
    <source>
        <dbReference type="PROSITE-ProRule" id="PRU01076"/>
    </source>
</evidence>
<dbReference type="InterPro" id="IPR040678">
    <property type="entry name" value="AbrB_C"/>
</dbReference>
<evidence type="ECO:0000313" key="3">
    <source>
        <dbReference type="EMBL" id="RKQ13740.1"/>
    </source>
</evidence>
<dbReference type="PANTHER" id="PTHR36432:SF4">
    <property type="entry name" value="TRANSITION STATE REGULATOR ABH-RELATED"/>
    <property type="match status" value="1"/>
</dbReference>
<reference evidence="3 4" key="1">
    <citation type="journal article" date="2015" name="Antonie Van Leeuwenhoek">
        <title>Oceanobacillus bengalensis sp. nov., a bacterium isolated from seawater of the Bay of Bengal.</title>
        <authorList>
            <person name="Yongchang O."/>
            <person name="Xiang W."/>
            <person name="Wang G."/>
        </authorList>
    </citation>
    <scope>NUCLEOTIDE SEQUENCE [LARGE SCALE GENOMIC DNA]</scope>
    <source>
        <strain evidence="3 4">MCCC 1K00260</strain>
    </source>
</reference>
<comment type="caution">
    <text evidence="3">The sequence shown here is derived from an EMBL/GenBank/DDBJ whole genome shotgun (WGS) entry which is preliminary data.</text>
</comment>
<dbReference type="NCBIfam" id="TIGR01439">
    <property type="entry name" value="lp_hng_hel_AbrB"/>
    <property type="match status" value="1"/>
</dbReference>
<proteinExistence type="predicted"/>
<sequence>MKSTGIVRKIDELGRVVLPVELRRTLDLHEKDQMEIYVENDKIVLKKHARKLKCQATGVVSDDNLVLANGNVILSKEAAKQLLKEIESNFV</sequence>
<dbReference type="Gene3D" id="2.10.260.10">
    <property type="match status" value="1"/>
</dbReference>
<dbReference type="SMART" id="SM00966">
    <property type="entry name" value="SpoVT_AbrB"/>
    <property type="match status" value="1"/>
</dbReference>
<organism evidence="3 4">
    <name type="scientific">Oceanobacillus bengalensis</name>
    <dbReference type="NCBI Taxonomy" id="1435466"/>
    <lineage>
        <taxon>Bacteria</taxon>
        <taxon>Bacillati</taxon>
        <taxon>Bacillota</taxon>
        <taxon>Bacilli</taxon>
        <taxon>Bacillales</taxon>
        <taxon>Bacillaceae</taxon>
        <taxon>Oceanobacillus</taxon>
    </lineage>
</organism>
<dbReference type="InterPro" id="IPR037914">
    <property type="entry name" value="SpoVT-AbrB_sf"/>
</dbReference>
<dbReference type="RefSeq" id="WP_121133324.1">
    <property type="nucleotide sequence ID" value="NZ_JBHUFK010000008.1"/>
</dbReference>
<evidence type="ECO:0000259" key="2">
    <source>
        <dbReference type="PROSITE" id="PS51740"/>
    </source>
</evidence>
<dbReference type="OrthoDB" id="9782993at2"/>
<dbReference type="AlphaFoldDB" id="A0A494YUQ4"/>
<accession>A0A494YUQ4</accession>
<dbReference type="Pfam" id="PF18277">
    <property type="entry name" value="AbrB_C"/>
    <property type="match status" value="1"/>
</dbReference>
<dbReference type="GO" id="GO:0003677">
    <property type="term" value="F:DNA binding"/>
    <property type="evidence" value="ECO:0007669"/>
    <property type="project" value="UniProtKB-UniRule"/>
</dbReference>
<dbReference type="Proteomes" id="UP000281813">
    <property type="component" value="Unassembled WGS sequence"/>
</dbReference>